<reference evidence="3 4" key="1">
    <citation type="journal article" date="2019" name="bioRxiv">
        <title>Bacteria contribute to plant secondary compound degradation in a generalist herbivore system.</title>
        <authorList>
            <person name="Francoeur C.B."/>
            <person name="Khadempour L."/>
            <person name="Moreira-Soto R.D."/>
            <person name="Gotting K."/>
            <person name="Book A.J."/>
            <person name="Pinto-Tomas A.A."/>
            <person name="Keefover-Ring K."/>
            <person name="Currie C.R."/>
        </authorList>
    </citation>
    <scope>NUCLEOTIDE SEQUENCE [LARGE SCALE GENOMIC DNA]</scope>
    <source>
        <strain evidence="3">Al-1710</strain>
    </source>
</reference>
<dbReference type="CDD" id="cd08702">
    <property type="entry name" value="Arna_FMT_C"/>
    <property type="match status" value="1"/>
</dbReference>
<accession>A0ABX0RTQ9</accession>
<comment type="caution">
    <text evidence="3">The sequence shown here is derived from an EMBL/GenBank/DDBJ whole genome shotgun (WGS) entry which is preliminary data.</text>
</comment>
<dbReference type="Pfam" id="PF00551">
    <property type="entry name" value="Formyl_trans_N"/>
    <property type="match status" value="1"/>
</dbReference>
<feature type="domain" description="Formyl transferase N-terminal" evidence="1">
    <location>
        <begin position="25"/>
        <end position="174"/>
    </location>
</feature>
<dbReference type="SUPFAM" id="SSF53328">
    <property type="entry name" value="Formyltransferase"/>
    <property type="match status" value="1"/>
</dbReference>
<evidence type="ECO:0000313" key="4">
    <source>
        <dbReference type="Proteomes" id="UP001515780"/>
    </source>
</evidence>
<dbReference type="InterPro" id="IPR005793">
    <property type="entry name" value="Formyl_trans_C"/>
</dbReference>
<protein>
    <submittedName>
        <fullName evidence="3">ArnA</fullName>
    </submittedName>
</protein>
<dbReference type="EMBL" id="VWXC01000017">
    <property type="protein sequence ID" value="NIG20985.1"/>
    <property type="molecule type" value="Genomic_DNA"/>
</dbReference>
<dbReference type="Pfam" id="PF02911">
    <property type="entry name" value="Formyl_trans_C"/>
    <property type="match status" value="1"/>
</dbReference>
<dbReference type="Gene3D" id="3.40.50.12230">
    <property type="match status" value="1"/>
</dbReference>
<sequence length="307" mass="33922">MKVVLCAYHEMGCAALESLQEVGFEVVCVFTHAGAHQENSFFDSVEAMALQQQIPVFCPDDINTPEWIAKVASLQPDAILTLSYRQALSPALIATAKKGAFNVHASLLPAYRGRAHLNWVIIRNERETGVTLHRINNVPDGGPILAQSRVAITDEDEALSLHRKLVRTTREQLPNWLRALRAGSLIERVQDESLASEPGQRKPEDGQIHWHQSADEIHALIRGVAYPWPGAYSLMGEQRFIVWKSRVITQPHQHAAGSIISIDPLYIACGENVLEIVAAGLSHHDNLSAAQLVQHFSLCVGMQLKSC</sequence>
<gene>
    <name evidence="3" type="ORF">F3J37_20110</name>
</gene>
<proteinExistence type="predicted"/>
<dbReference type="InterPro" id="IPR011034">
    <property type="entry name" value="Formyl_transferase-like_C_sf"/>
</dbReference>
<dbReference type="PANTHER" id="PTHR11138">
    <property type="entry name" value="METHIONYL-TRNA FORMYLTRANSFERASE"/>
    <property type="match status" value="1"/>
</dbReference>
<dbReference type="RefSeq" id="WP_166935290.1">
    <property type="nucleotide sequence ID" value="NZ_VWXC01000017.1"/>
</dbReference>
<dbReference type="PANTHER" id="PTHR11138:SF5">
    <property type="entry name" value="METHIONYL-TRNA FORMYLTRANSFERASE, MITOCHONDRIAL"/>
    <property type="match status" value="1"/>
</dbReference>
<organism evidence="3 4">
    <name type="scientific">Candidatus Pantoea communis</name>
    <dbReference type="NCBI Taxonomy" id="2608354"/>
    <lineage>
        <taxon>Bacteria</taxon>
        <taxon>Pseudomonadati</taxon>
        <taxon>Pseudomonadota</taxon>
        <taxon>Gammaproteobacteria</taxon>
        <taxon>Enterobacterales</taxon>
        <taxon>Erwiniaceae</taxon>
        <taxon>Pantoea</taxon>
    </lineage>
</organism>
<dbReference type="InterPro" id="IPR002376">
    <property type="entry name" value="Formyl_transf_N"/>
</dbReference>
<keyword evidence="4" id="KW-1185">Reference proteome</keyword>
<name>A0ABX0RTQ9_9GAMM</name>
<dbReference type="SUPFAM" id="SSF50486">
    <property type="entry name" value="FMT C-terminal domain-like"/>
    <property type="match status" value="1"/>
</dbReference>
<dbReference type="InterPro" id="IPR036477">
    <property type="entry name" value="Formyl_transf_N_sf"/>
</dbReference>
<evidence type="ECO:0000259" key="2">
    <source>
        <dbReference type="Pfam" id="PF02911"/>
    </source>
</evidence>
<feature type="domain" description="Formyl transferase C-terminal" evidence="2">
    <location>
        <begin position="202"/>
        <end position="295"/>
    </location>
</feature>
<evidence type="ECO:0000259" key="1">
    <source>
        <dbReference type="Pfam" id="PF00551"/>
    </source>
</evidence>
<dbReference type="Proteomes" id="UP001515780">
    <property type="component" value="Unassembled WGS sequence"/>
</dbReference>
<evidence type="ECO:0000313" key="3">
    <source>
        <dbReference type="EMBL" id="NIG20985.1"/>
    </source>
</evidence>